<feature type="region of interest" description="Disordered" evidence="1">
    <location>
        <begin position="41"/>
        <end position="75"/>
    </location>
</feature>
<evidence type="ECO:0000313" key="2">
    <source>
        <dbReference type="EMBL" id="ROV69376.1"/>
    </source>
</evidence>
<evidence type="ECO:0000256" key="1">
    <source>
        <dbReference type="SAM" id="MobiDB-lite"/>
    </source>
</evidence>
<reference evidence="2 3" key="1">
    <citation type="submission" date="2018-08" db="EMBL/GenBank/DDBJ databases">
        <title>Streptomyces globisporus 1912-4Crt, whole genome shotgun sequence.</title>
        <authorList>
            <person name="Matselyukh B."/>
        </authorList>
    </citation>
    <scope>NUCLEOTIDE SEQUENCE [LARGE SCALE GENOMIC DNA]</scope>
    <source>
        <strain evidence="2 3">1912-4Crt</strain>
    </source>
</reference>
<protein>
    <submittedName>
        <fullName evidence="2">CopG family transcriptional regulator</fullName>
    </submittedName>
</protein>
<accession>A0A423V436</accession>
<name>A0A423V436_STRGL</name>
<organism evidence="2 3">
    <name type="scientific">Streptomyces globisporus</name>
    <dbReference type="NCBI Taxonomy" id="1908"/>
    <lineage>
        <taxon>Bacteria</taxon>
        <taxon>Bacillati</taxon>
        <taxon>Actinomycetota</taxon>
        <taxon>Actinomycetes</taxon>
        <taxon>Kitasatosporales</taxon>
        <taxon>Streptomycetaceae</taxon>
        <taxon>Streptomyces</taxon>
    </lineage>
</organism>
<gene>
    <name evidence="2" type="ORF">D3105_06255</name>
</gene>
<evidence type="ECO:0000313" key="3">
    <source>
        <dbReference type="Proteomes" id="UP000285596"/>
    </source>
</evidence>
<sequence length="75" mass="8297">MHLPGEWEVRLNAVSSATGVSKAELVRRGIAVLLDSVERPKCSRGPPVVDSENSRASGEMDNSVRRRIKERAARR</sequence>
<dbReference type="AlphaFoldDB" id="A0A423V436"/>
<dbReference type="RefSeq" id="WP_118900765.1">
    <property type="nucleotide sequence ID" value="NZ_QWFA01000023.1"/>
</dbReference>
<comment type="caution">
    <text evidence="2">The sequence shown here is derived from an EMBL/GenBank/DDBJ whole genome shotgun (WGS) entry which is preliminary data.</text>
</comment>
<proteinExistence type="predicted"/>
<dbReference type="EMBL" id="QWFA01000023">
    <property type="protein sequence ID" value="ROV69376.1"/>
    <property type="molecule type" value="Genomic_DNA"/>
</dbReference>
<feature type="compositionally biased region" description="Basic residues" evidence="1">
    <location>
        <begin position="65"/>
        <end position="75"/>
    </location>
</feature>
<dbReference type="Proteomes" id="UP000285596">
    <property type="component" value="Unassembled WGS sequence"/>
</dbReference>